<dbReference type="EMBL" id="ML119926">
    <property type="protein sequence ID" value="RPA71472.1"/>
    <property type="molecule type" value="Genomic_DNA"/>
</dbReference>
<dbReference type="AlphaFoldDB" id="A0A3N4HA86"/>
<protein>
    <submittedName>
        <fullName evidence="1">Uncharacterized protein</fullName>
    </submittedName>
</protein>
<dbReference type="Proteomes" id="UP000275078">
    <property type="component" value="Unassembled WGS sequence"/>
</dbReference>
<evidence type="ECO:0000313" key="2">
    <source>
        <dbReference type="Proteomes" id="UP000275078"/>
    </source>
</evidence>
<gene>
    <name evidence="1" type="ORF">BJ508DRAFT_382021</name>
</gene>
<sequence>MPSLLSTFVRYLEKLAPSEYQELLDISETTLRNAAINLGNIVARAKEFPKLANEIRDTNGILPLEAVLDGFLDVLSTKITRLDLFTNWLKAKETASRLKAKDYMVDWFEEMEDCFDYSKERLLSAVEFWANSATVSEEFEFLYDGLLPGDGV</sequence>
<evidence type="ECO:0000313" key="1">
    <source>
        <dbReference type="EMBL" id="RPA71472.1"/>
    </source>
</evidence>
<reference evidence="1 2" key="1">
    <citation type="journal article" date="2018" name="Nat. Ecol. Evol.">
        <title>Pezizomycetes genomes reveal the molecular basis of ectomycorrhizal truffle lifestyle.</title>
        <authorList>
            <person name="Murat C."/>
            <person name="Payen T."/>
            <person name="Noel B."/>
            <person name="Kuo A."/>
            <person name="Morin E."/>
            <person name="Chen J."/>
            <person name="Kohler A."/>
            <person name="Krizsan K."/>
            <person name="Balestrini R."/>
            <person name="Da Silva C."/>
            <person name="Montanini B."/>
            <person name="Hainaut M."/>
            <person name="Levati E."/>
            <person name="Barry K.W."/>
            <person name="Belfiori B."/>
            <person name="Cichocki N."/>
            <person name="Clum A."/>
            <person name="Dockter R.B."/>
            <person name="Fauchery L."/>
            <person name="Guy J."/>
            <person name="Iotti M."/>
            <person name="Le Tacon F."/>
            <person name="Lindquist E.A."/>
            <person name="Lipzen A."/>
            <person name="Malagnac F."/>
            <person name="Mello A."/>
            <person name="Molinier V."/>
            <person name="Miyauchi S."/>
            <person name="Poulain J."/>
            <person name="Riccioni C."/>
            <person name="Rubini A."/>
            <person name="Sitrit Y."/>
            <person name="Splivallo R."/>
            <person name="Traeger S."/>
            <person name="Wang M."/>
            <person name="Zifcakova L."/>
            <person name="Wipf D."/>
            <person name="Zambonelli A."/>
            <person name="Paolocci F."/>
            <person name="Nowrousian M."/>
            <person name="Ottonello S."/>
            <person name="Baldrian P."/>
            <person name="Spatafora J.W."/>
            <person name="Henrissat B."/>
            <person name="Nagy L.G."/>
            <person name="Aury J.M."/>
            <person name="Wincker P."/>
            <person name="Grigoriev I.V."/>
            <person name="Bonfante P."/>
            <person name="Martin F.M."/>
        </authorList>
    </citation>
    <scope>NUCLEOTIDE SEQUENCE [LARGE SCALE GENOMIC DNA]</scope>
    <source>
        <strain evidence="1 2">RN42</strain>
    </source>
</reference>
<organism evidence="1 2">
    <name type="scientific">Ascobolus immersus RN42</name>
    <dbReference type="NCBI Taxonomy" id="1160509"/>
    <lineage>
        <taxon>Eukaryota</taxon>
        <taxon>Fungi</taxon>
        <taxon>Dikarya</taxon>
        <taxon>Ascomycota</taxon>
        <taxon>Pezizomycotina</taxon>
        <taxon>Pezizomycetes</taxon>
        <taxon>Pezizales</taxon>
        <taxon>Ascobolaceae</taxon>
        <taxon>Ascobolus</taxon>
    </lineage>
</organism>
<name>A0A3N4HA86_ASCIM</name>
<keyword evidence="2" id="KW-1185">Reference proteome</keyword>
<proteinExistence type="predicted"/>
<accession>A0A3N4HA86</accession>